<reference evidence="2 3" key="1">
    <citation type="journal article" date="2018" name="Int. J. Syst. Evol. Microbiol.">
        <title>Pseudooceanicola lipolyticus sp. nov., a marine alphaproteobacterium, reclassification of Oceanicola flagellatus as Pseudooceanicola flagellatus comb. nov. and emended description of the genus Pseudooceanicola.</title>
        <authorList>
            <person name="Huang M.-M."/>
            <person name="Guo L.-L."/>
            <person name="Wu Y.-H."/>
            <person name="Lai Q.-L."/>
            <person name="Shao Z.-Z."/>
            <person name="Wang C.-S."/>
            <person name="Wu M."/>
            <person name="Xu X.-W."/>
        </authorList>
    </citation>
    <scope>NUCLEOTIDE SEQUENCE [LARGE SCALE GENOMIC DNA]</scope>
    <source>
        <strain evidence="2 3">157</strain>
    </source>
</reference>
<keyword evidence="3" id="KW-1185">Reference proteome</keyword>
<dbReference type="EMBL" id="PGTB01000003">
    <property type="protein sequence ID" value="PJE38310.1"/>
    <property type="molecule type" value="Genomic_DNA"/>
</dbReference>
<feature type="transmembrane region" description="Helical" evidence="1">
    <location>
        <begin position="57"/>
        <end position="77"/>
    </location>
</feature>
<evidence type="ECO:0000256" key="1">
    <source>
        <dbReference type="SAM" id="Phobius"/>
    </source>
</evidence>
<comment type="caution">
    <text evidence="2">The sequence shown here is derived from an EMBL/GenBank/DDBJ whole genome shotgun (WGS) entry which is preliminary data.</text>
</comment>
<dbReference type="Proteomes" id="UP000231553">
    <property type="component" value="Unassembled WGS sequence"/>
</dbReference>
<proteinExistence type="predicted"/>
<keyword evidence="1" id="KW-0812">Transmembrane</keyword>
<feature type="transmembrane region" description="Helical" evidence="1">
    <location>
        <begin position="21"/>
        <end position="45"/>
    </location>
</feature>
<gene>
    <name evidence="2" type="ORF">CVM52_02780</name>
</gene>
<dbReference type="AlphaFoldDB" id="A0A2M8J6A1"/>
<evidence type="ECO:0000313" key="3">
    <source>
        <dbReference type="Proteomes" id="UP000231553"/>
    </source>
</evidence>
<accession>A0A2M8J6A1</accession>
<dbReference type="RefSeq" id="WP_100161067.1">
    <property type="nucleotide sequence ID" value="NZ_PGTB01000003.1"/>
</dbReference>
<evidence type="ECO:0000313" key="2">
    <source>
        <dbReference type="EMBL" id="PJE38310.1"/>
    </source>
</evidence>
<organism evidence="2 3">
    <name type="scientific">Pseudooceanicola lipolyticus</name>
    <dbReference type="NCBI Taxonomy" id="2029104"/>
    <lineage>
        <taxon>Bacteria</taxon>
        <taxon>Pseudomonadati</taxon>
        <taxon>Pseudomonadota</taxon>
        <taxon>Alphaproteobacteria</taxon>
        <taxon>Rhodobacterales</taxon>
        <taxon>Paracoccaceae</taxon>
        <taxon>Pseudooceanicola</taxon>
    </lineage>
</organism>
<keyword evidence="1" id="KW-0472">Membrane</keyword>
<keyword evidence="1" id="KW-1133">Transmembrane helix</keyword>
<protein>
    <submittedName>
        <fullName evidence="2">Uncharacterized protein</fullName>
    </submittedName>
</protein>
<name>A0A2M8J6A1_9RHOB</name>
<sequence>MVKIALWNAMLLIRTPVQAALTVLMVLHLVAALAGAVMIFTGYGVAAADQIPFVYRVIAPVLMAGVFVVLSALSFYLDSLVFRVTPRNRLLFLWG</sequence>
<dbReference type="OrthoDB" id="7865722at2"/>